<reference evidence="2 3" key="1">
    <citation type="submission" date="2023-09" db="EMBL/GenBank/DDBJ databases">
        <authorList>
            <person name="Wang M."/>
        </authorList>
    </citation>
    <scope>NUCLEOTIDE SEQUENCE [LARGE SCALE GENOMIC DNA]</scope>
    <source>
        <strain evidence="2">GT-2023</strain>
        <tissue evidence="2">Liver</tissue>
    </source>
</reference>
<accession>A0ABR3MVK9</accession>
<proteinExistence type="predicted"/>
<evidence type="ECO:0000256" key="1">
    <source>
        <dbReference type="SAM" id="MobiDB-lite"/>
    </source>
</evidence>
<sequence length="452" mass="50129">MVTPTATSASTGAGKGRTYTFNVSWLKIFPWLEFENNLNLCKYCRGQNQAGNSSFVSGNTHLKSDSITKHNVSQQHIQCRDLYLRKEKSSGTVSAVLLSEEEKRRQLKIKMNIAYFIAKDEEPFVKFGPLIRLHRKNAVDINPTYNNDVRCAEMISQIADIMRDSLSAKLKAAKCLAVLIDGDIDISNTECEIVYVRLLENGKPVNLLVGQQTLEHSHAIAENPNESSIVLDELGVDICTLSSIPQSAREPSKCSCSIDLATDQGQYSVVLQHMEHLAVAPTTVKVQGQAKKVSFVWNYPHLASLCKGMTWSSPKPHLKTVTRLEELKAGDMLEKIQTMLAQQKSDGRRFQGITLKGNLKGFTDLTNPQLKQHMEAAINICVGELKASVSEASLSKTALRLQKEAAFGSSPTEDLMRISLEGPSVEEFDPTPAVNRWLSSKRPPDVQKQLDD</sequence>
<evidence type="ECO:0000313" key="3">
    <source>
        <dbReference type="Proteomes" id="UP001558613"/>
    </source>
</evidence>
<keyword evidence="3" id="KW-1185">Reference proteome</keyword>
<dbReference type="Proteomes" id="UP001558613">
    <property type="component" value="Unassembled WGS sequence"/>
</dbReference>
<dbReference type="EMBL" id="JAYMGO010000009">
    <property type="protein sequence ID" value="KAL1268691.1"/>
    <property type="molecule type" value="Genomic_DNA"/>
</dbReference>
<feature type="compositionally biased region" description="Basic and acidic residues" evidence="1">
    <location>
        <begin position="442"/>
        <end position="452"/>
    </location>
</feature>
<name>A0ABR3MVK9_9TELE</name>
<organism evidence="2 3">
    <name type="scientific">Cirrhinus molitorella</name>
    <name type="common">mud carp</name>
    <dbReference type="NCBI Taxonomy" id="172907"/>
    <lineage>
        <taxon>Eukaryota</taxon>
        <taxon>Metazoa</taxon>
        <taxon>Chordata</taxon>
        <taxon>Craniata</taxon>
        <taxon>Vertebrata</taxon>
        <taxon>Euteleostomi</taxon>
        <taxon>Actinopterygii</taxon>
        <taxon>Neopterygii</taxon>
        <taxon>Teleostei</taxon>
        <taxon>Ostariophysi</taxon>
        <taxon>Cypriniformes</taxon>
        <taxon>Cyprinidae</taxon>
        <taxon>Labeoninae</taxon>
        <taxon>Labeonini</taxon>
        <taxon>Cirrhinus</taxon>
    </lineage>
</organism>
<protein>
    <submittedName>
        <fullName evidence="2">Uncharacterized protein</fullName>
    </submittedName>
</protein>
<evidence type="ECO:0000313" key="2">
    <source>
        <dbReference type="EMBL" id="KAL1268691.1"/>
    </source>
</evidence>
<gene>
    <name evidence="2" type="ORF">QQF64_034054</name>
</gene>
<dbReference type="PANTHER" id="PTHR46880">
    <property type="entry name" value="RAS-ASSOCIATING DOMAIN-CONTAINING PROTEIN"/>
    <property type="match status" value="1"/>
</dbReference>
<feature type="region of interest" description="Disordered" evidence="1">
    <location>
        <begin position="423"/>
        <end position="452"/>
    </location>
</feature>
<dbReference type="PANTHER" id="PTHR46880:SF5">
    <property type="entry name" value="DUF4371 DOMAIN-CONTAINING PROTEIN"/>
    <property type="match status" value="1"/>
</dbReference>
<comment type="caution">
    <text evidence="2">The sequence shown here is derived from an EMBL/GenBank/DDBJ whole genome shotgun (WGS) entry which is preliminary data.</text>
</comment>